<gene>
    <name evidence="7" type="primary">mltG</name>
    <name evidence="8" type="ORF">ATO11_14855</name>
</gene>
<dbReference type="CDD" id="cd08010">
    <property type="entry name" value="MltG_like"/>
    <property type="match status" value="1"/>
</dbReference>
<dbReference type="EC" id="4.2.2.29" evidence="7"/>
<keyword evidence="9" id="KW-1185">Reference proteome</keyword>
<evidence type="ECO:0000256" key="5">
    <source>
        <dbReference type="ARBA" id="ARBA00023239"/>
    </source>
</evidence>
<comment type="caution">
    <text evidence="8">The sequence shown here is derived from an EMBL/GenBank/DDBJ whole genome shotgun (WGS) entry which is preliminary data.</text>
</comment>
<evidence type="ECO:0000256" key="7">
    <source>
        <dbReference type="HAMAP-Rule" id="MF_02065"/>
    </source>
</evidence>
<dbReference type="Gene3D" id="3.30.160.60">
    <property type="entry name" value="Classic Zinc Finger"/>
    <property type="match status" value="1"/>
</dbReference>
<reference evidence="8 9" key="1">
    <citation type="journal article" date="2015" name="Int. J. Syst. Evol. Microbiol.">
        <title>Aestuariivita atlantica sp. nov., isolated from deep sea sediment of the Atlantic Ocean.</title>
        <authorList>
            <person name="Li G."/>
            <person name="Lai Q."/>
            <person name="Du Y."/>
            <person name="Liu X."/>
            <person name="Sun F."/>
            <person name="Shao Z."/>
        </authorList>
    </citation>
    <scope>NUCLEOTIDE SEQUENCE [LARGE SCALE GENOMIC DNA]</scope>
    <source>
        <strain evidence="8 9">22II-S11-z3</strain>
    </source>
</reference>
<keyword evidence="7" id="KW-0997">Cell inner membrane</keyword>
<dbReference type="GO" id="GO:0009252">
    <property type="term" value="P:peptidoglycan biosynthetic process"/>
    <property type="evidence" value="ECO:0007669"/>
    <property type="project" value="UniProtKB-UniRule"/>
</dbReference>
<keyword evidence="2 7" id="KW-0812">Transmembrane</keyword>
<evidence type="ECO:0000256" key="2">
    <source>
        <dbReference type="ARBA" id="ARBA00022692"/>
    </source>
</evidence>
<sequence length="384" mass="41321">MWRHIAANTLTLLIVLVFLTGGAILYGQSQYNGPGPLAQAMCLKVDRGSNFSRVSRDLAAQGAISSAPIFRLGVDYGDKSGDLKAGSYLIEPGSSMAEIVDVVTRGGASTCGTEMVFRIGVTRQEVQLRELDPQTNRYVETAAYDPTAEDAPAEIAALFDNPADTRIRVAVAEGATSWQIVEGLKSVPVLTGDAEVPAEGTLAPDSYEVRKGDTVKSVLDRMVAAQERILAEAWEGRDADIPLDSPEEALILASIIEKETGVAAERGQVASVFVNRLRRGMRLQTDPTVIYGITKGQGVLGRGLRQSELRRATPYNTYVIPALPPTPIANPGRAAIEAAVNPDSSRFLFFVADGTGGHAFAETLEQHNRNVAEWRKIEAERANQ</sequence>
<dbReference type="PANTHER" id="PTHR30518">
    <property type="entry name" value="ENDOLYTIC MUREIN TRANSGLYCOSYLASE"/>
    <property type="match status" value="1"/>
</dbReference>
<accession>A0A0L1JLX1</accession>
<evidence type="ECO:0000313" key="9">
    <source>
        <dbReference type="Proteomes" id="UP000036938"/>
    </source>
</evidence>
<feature type="site" description="Important for catalytic activity" evidence="7">
    <location>
        <position position="259"/>
    </location>
</feature>
<dbReference type="HAMAP" id="MF_02065">
    <property type="entry name" value="MltG"/>
    <property type="match status" value="1"/>
</dbReference>
<evidence type="ECO:0000256" key="3">
    <source>
        <dbReference type="ARBA" id="ARBA00022989"/>
    </source>
</evidence>
<comment type="catalytic activity">
    <reaction evidence="7">
        <text>a peptidoglycan chain = a peptidoglycan chain with N-acetyl-1,6-anhydromuramyl-[peptide] at the reducing end + a peptidoglycan chain with N-acetylglucosamine at the non-reducing end.</text>
        <dbReference type="EC" id="4.2.2.29"/>
    </reaction>
</comment>
<evidence type="ECO:0000256" key="6">
    <source>
        <dbReference type="ARBA" id="ARBA00023316"/>
    </source>
</evidence>
<evidence type="ECO:0000313" key="8">
    <source>
        <dbReference type="EMBL" id="KNG92754.1"/>
    </source>
</evidence>
<proteinExistence type="inferred from homology"/>
<organism evidence="8 9">
    <name type="scientific">Pseudaestuariivita atlantica</name>
    <dbReference type="NCBI Taxonomy" id="1317121"/>
    <lineage>
        <taxon>Bacteria</taxon>
        <taxon>Pseudomonadati</taxon>
        <taxon>Pseudomonadota</taxon>
        <taxon>Alphaproteobacteria</taxon>
        <taxon>Rhodobacterales</taxon>
        <taxon>Paracoccaceae</taxon>
        <taxon>Pseudaestuariivita</taxon>
    </lineage>
</organism>
<dbReference type="STRING" id="1317121.ATO11_14855"/>
<dbReference type="Proteomes" id="UP000036938">
    <property type="component" value="Unassembled WGS sequence"/>
</dbReference>
<dbReference type="AlphaFoldDB" id="A0A0L1JLX1"/>
<keyword evidence="6 7" id="KW-0961">Cell wall biogenesis/degradation</keyword>
<evidence type="ECO:0000256" key="4">
    <source>
        <dbReference type="ARBA" id="ARBA00023136"/>
    </source>
</evidence>
<dbReference type="Gene3D" id="3.30.1490.480">
    <property type="entry name" value="Endolytic murein transglycosylase"/>
    <property type="match status" value="1"/>
</dbReference>
<dbReference type="GO" id="GO:0005886">
    <property type="term" value="C:plasma membrane"/>
    <property type="evidence" value="ECO:0007669"/>
    <property type="project" value="UniProtKB-UniRule"/>
</dbReference>
<evidence type="ECO:0000256" key="1">
    <source>
        <dbReference type="ARBA" id="ARBA00022475"/>
    </source>
</evidence>
<keyword evidence="1 7" id="KW-1003">Cell membrane</keyword>
<protein>
    <recommendedName>
        <fullName evidence="7">Endolytic murein transglycosylase</fullName>
        <ecNumber evidence="7">4.2.2.29</ecNumber>
    </recommendedName>
    <alternativeName>
        <fullName evidence="7">Peptidoglycan lytic transglycosylase</fullName>
    </alternativeName>
    <alternativeName>
        <fullName evidence="7">Peptidoglycan polymerization terminase</fullName>
    </alternativeName>
</protein>
<comment type="similarity">
    <text evidence="7">Belongs to the transglycosylase MltG family.</text>
</comment>
<dbReference type="PATRIC" id="fig|1317121.7.peg.3694"/>
<dbReference type="Pfam" id="PF02618">
    <property type="entry name" value="YceG"/>
    <property type="match status" value="2"/>
</dbReference>
<dbReference type="EMBL" id="AQQZ01000007">
    <property type="protein sequence ID" value="KNG92754.1"/>
    <property type="molecule type" value="Genomic_DNA"/>
</dbReference>
<dbReference type="OrthoDB" id="9814591at2"/>
<dbReference type="InterPro" id="IPR003770">
    <property type="entry name" value="MLTG-like"/>
</dbReference>
<keyword evidence="5 7" id="KW-0456">Lyase</keyword>
<keyword evidence="3 7" id="KW-1133">Transmembrane helix</keyword>
<name>A0A0L1JLX1_9RHOB</name>
<dbReference type="PANTHER" id="PTHR30518:SF2">
    <property type="entry name" value="ENDOLYTIC MUREIN TRANSGLYCOSYLASE"/>
    <property type="match status" value="1"/>
</dbReference>
<dbReference type="RefSeq" id="WP_050531699.1">
    <property type="nucleotide sequence ID" value="NZ_AQQZ01000007.1"/>
</dbReference>
<dbReference type="GO" id="GO:0071555">
    <property type="term" value="P:cell wall organization"/>
    <property type="evidence" value="ECO:0007669"/>
    <property type="project" value="UniProtKB-KW"/>
</dbReference>
<dbReference type="GO" id="GO:0008932">
    <property type="term" value="F:lytic endotransglycosylase activity"/>
    <property type="evidence" value="ECO:0007669"/>
    <property type="project" value="UniProtKB-UniRule"/>
</dbReference>
<dbReference type="NCBIfam" id="TIGR00247">
    <property type="entry name" value="endolytic transglycosylase MltG"/>
    <property type="match status" value="1"/>
</dbReference>
<keyword evidence="4 7" id="KW-0472">Membrane</keyword>
<comment type="function">
    <text evidence="7">Functions as a peptidoglycan terminase that cleaves nascent peptidoglycan strands endolytically to terminate their elongation.</text>
</comment>